<feature type="transmembrane region" description="Helical" evidence="9">
    <location>
        <begin position="58"/>
        <end position="76"/>
    </location>
</feature>
<evidence type="ECO:0000256" key="5">
    <source>
        <dbReference type="ARBA" id="ARBA00022750"/>
    </source>
</evidence>
<dbReference type="OrthoDB" id="9810259at2"/>
<dbReference type="AlphaFoldDB" id="A0A5R9G8J5"/>
<feature type="transmembrane region" description="Helical" evidence="9">
    <location>
        <begin position="85"/>
        <end position="102"/>
    </location>
</feature>
<dbReference type="NCBIfam" id="TIGR00077">
    <property type="entry name" value="lspA"/>
    <property type="match status" value="1"/>
</dbReference>
<proteinExistence type="inferred from homology"/>
<comment type="similarity">
    <text evidence="1 9 11">Belongs to the peptidase A8 family.</text>
</comment>
<evidence type="ECO:0000313" key="12">
    <source>
        <dbReference type="EMBL" id="TLS50420.1"/>
    </source>
</evidence>
<keyword evidence="8 9" id="KW-0472">Membrane</keyword>
<dbReference type="GO" id="GO:0005886">
    <property type="term" value="C:plasma membrane"/>
    <property type="evidence" value="ECO:0007669"/>
    <property type="project" value="UniProtKB-SubCell"/>
</dbReference>
<keyword evidence="4 9" id="KW-0812">Transmembrane</keyword>
<evidence type="ECO:0000256" key="11">
    <source>
        <dbReference type="RuleBase" id="RU004181"/>
    </source>
</evidence>
<dbReference type="RefSeq" id="WP_138196131.1">
    <property type="nucleotide sequence ID" value="NZ_VCIW01000015.1"/>
</dbReference>
<evidence type="ECO:0000256" key="10">
    <source>
        <dbReference type="RuleBase" id="RU000594"/>
    </source>
</evidence>
<dbReference type="PANTHER" id="PTHR33695">
    <property type="entry name" value="LIPOPROTEIN SIGNAL PEPTIDASE"/>
    <property type="match status" value="1"/>
</dbReference>
<evidence type="ECO:0000256" key="8">
    <source>
        <dbReference type="ARBA" id="ARBA00023136"/>
    </source>
</evidence>
<evidence type="ECO:0000256" key="6">
    <source>
        <dbReference type="ARBA" id="ARBA00022801"/>
    </source>
</evidence>
<keyword evidence="5 9" id="KW-0064">Aspartyl protease</keyword>
<evidence type="ECO:0000256" key="2">
    <source>
        <dbReference type="ARBA" id="ARBA00022475"/>
    </source>
</evidence>
<evidence type="ECO:0000256" key="4">
    <source>
        <dbReference type="ARBA" id="ARBA00022692"/>
    </source>
</evidence>
<dbReference type="HAMAP" id="MF_00161">
    <property type="entry name" value="LspA"/>
    <property type="match status" value="1"/>
</dbReference>
<keyword evidence="3 9" id="KW-0645">Protease</keyword>
<comment type="pathway">
    <text evidence="9">Protein modification; lipoprotein biosynthesis (signal peptide cleavage).</text>
</comment>
<sequence length="170" mass="19388">MIYWLIALVVLLLDQWSKWLVATRMDLGQVIPVLGDFFMLTSHRNRGAAWGILQGQRWFFVVVTIVVVIGIVYYLVRTIREGRRLMPLALSLLLGGALGNFIDRVRMGEVVDFFHFVFDFRAIGINFVYDFPIFNVADAGISVGIALIFVDTLLEARREKRRLAHDSVNG</sequence>
<feature type="active site" evidence="9">
    <location>
        <position position="112"/>
    </location>
</feature>
<name>A0A5R9G8J5_9BACL</name>
<protein>
    <recommendedName>
        <fullName evidence="9">Lipoprotein signal peptidase</fullName>
        <ecNumber evidence="9">3.4.23.36</ecNumber>
    </recommendedName>
    <alternativeName>
        <fullName evidence="9">Prolipoprotein signal peptidase</fullName>
    </alternativeName>
    <alternativeName>
        <fullName evidence="9">Signal peptidase II</fullName>
        <shortName evidence="9">SPase II</shortName>
    </alternativeName>
</protein>
<dbReference type="GO" id="GO:0004190">
    <property type="term" value="F:aspartic-type endopeptidase activity"/>
    <property type="evidence" value="ECO:0007669"/>
    <property type="project" value="UniProtKB-UniRule"/>
</dbReference>
<dbReference type="GO" id="GO:0006508">
    <property type="term" value="P:proteolysis"/>
    <property type="evidence" value="ECO:0007669"/>
    <property type="project" value="UniProtKB-KW"/>
</dbReference>
<comment type="subcellular location">
    <subcellularLocation>
        <location evidence="9">Cell membrane</location>
        <topology evidence="9">Multi-pass membrane protein</topology>
    </subcellularLocation>
</comment>
<feature type="transmembrane region" description="Helical" evidence="9">
    <location>
        <begin position="133"/>
        <end position="154"/>
    </location>
</feature>
<evidence type="ECO:0000256" key="1">
    <source>
        <dbReference type="ARBA" id="ARBA00006139"/>
    </source>
</evidence>
<dbReference type="EMBL" id="VCIW01000015">
    <property type="protein sequence ID" value="TLS50420.1"/>
    <property type="molecule type" value="Genomic_DNA"/>
</dbReference>
<dbReference type="PROSITE" id="PS00855">
    <property type="entry name" value="SPASE_II"/>
    <property type="match status" value="1"/>
</dbReference>
<dbReference type="Pfam" id="PF01252">
    <property type="entry name" value="Peptidase_A8"/>
    <property type="match status" value="1"/>
</dbReference>
<comment type="caution">
    <text evidence="12">The sequence shown here is derived from an EMBL/GenBank/DDBJ whole genome shotgun (WGS) entry which is preliminary data.</text>
</comment>
<dbReference type="PANTHER" id="PTHR33695:SF1">
    <property type="entry name" value="LIPOPROTEIN SIGNAL PEPTIDASE"/>
    <property type="match status" value="1"/>
</dbReference>
<dbReference type="Proteomes" id="UP000309676">
    <property type="component" value="Unassembled WGS sequence"/>
</dbReference>
<evidence type="ECO:0000256" key="3">
    <source>
        <dbReference type="ARBA" id="ARBA00022670"/>
    </source>
</evidence>
<keyword evidence="6 9" id="KW-0378">Hydrolase</keyword>
<keyword evidence="2 9" id="KW-1003">Cell membrane</keyword>
<dbReference type="EC" id="3.4.23.36" evidence="9"/>
<comment type="caution">
    <text evidence="9">Lacks conserved residue(s) required for the propagation of feature annotation.</text>
</comment>
<dbReference type="InterPro" id="IPR001872">
    <property type="entry name" value="Peptidase_A8"/>
</dbReference>
<keyword evidence="13" id="KW-1185">Reference proteome</keyword>
<evidence type="ECO:0000313" key="13">
    <source>
        <dbReference type="Proteomes" id="UP000309676"/>
    </source>
</evidence>
<keyword evidence="7 9" id="KW-1133">Transmembrane helix</keyword>
<gene>
    <name evidence="9" type="primary">lspA</name>
    <name evidence="12" type="ORF">FE782_20565</name>
</gene>
<comment type="catalytic activity">
    <reaction evidence="9 10">
        <text>Release of signal peptides from bacterial membrane prolipoproteins. Hydrolyzes -Xaa-Yaa-Zaa-|-(S,diacylglyceryl)Cys-, in which Xaa is hydrophobic (preferably Leu), and Yaa (Ala or Ser) and Zaa (Gly or Ala) have small, neutral side chains.</text>
        <dbReference type="EC" id="3.4.23.36"/>
    </reaction>
</comment>
<evidence type="ECO:0000256" key="7">
    <source>
        <dbReference type="ARBA" id="ARBA00022989"/>
    </source>
</evidence>
<dbReference type="UniPathway" id="UPA00665"/>
<reference evidence="12 13" key="1">
    <citation type="submission" date="2019-05" db="EMBL/GenBank/DDBJ databases">
        <authorList>
            <person name="Narsing Rao M.P."/>
            <person name="Li W.J."/>
        </authorList>
    </citation>
    <scope>NUCLEOTIDE SEQUENCE [LARGE SCALE GENOMIC DNA]</scope>
    <source>
        <strain evidence="12 13">SYSU_K30003</strain>
    </source>
</reference>
<accession>A0A5R9G8J5</accession>
<comment type="function">
    <text evidence="9 10">This protein specifically catalyzes the removal of signal peptides from prolipoproteins.</text>
</comment>
<dbReference type="PRINTS" id="PR00781">
    <property type="entry name" value="LIPOSIGPTASE"/>
</dbReference>
<feature type="active site" evidence="9">
    <location>
        <position position="138"/>
    </location>
</feature>
<keyword evidence="12" id="KW-0449">Lipoprotein</keyword>
<evidence type="ECO:0000256" key="9">
    <source>
        <dbReference type="HAMAP-Rule" id="MF_00161"/>
    </source>
</evidence>
<organism evidence="12 13">
    <name type="scientific">Paenibacillus antri</name>
    <dbReference type="NCBI Taxonomy" id="2582848"/>
    <lineage>
        <taxon>Bacteria</taxon>
        <taxon>Bacillati</taxon>
        <taxon>Bacillota</taxon>
        <taxon>Bacilli</taxon>
        <taxon>Bacillales</taxon>
        <taxon>Paenibacillaceae</taxon>
        <taxon>Paenibacillus</taxon>
    </lineage>
</organism>